<evidence type="ECO:0000313" key="7">
    <source>
        <dbReference type="Proteomes" id="UP000232323"/>
    </source>
</evidence>
<reference evidence="6 7" key="1">
    <citation type="submission" date="2017-08" db="EMBL/GenBank/DDBJ databases">
        <title>Acidophilic green algal genome provides insights into adaptation to an acidic environment.</title>
        <authorList>
            <person name="Hirooka S."/>
            <person name="Hirose Y."/>
            <person name="Kanesaki Y."/>
            <person name="Higuchi S."/>
            <person name="Fujiwara T."/>
            <person name="Onuma R."/>
            <person name="Era A."/>
            <person name="Ohbayashi R."/>
            <person name="Uzuka A."/>
            <person name="Nozaki H."/>
            <person name="Yoshikawa H."/>
            <person name="Miyagishima S.Y."/>
        </authorList>
    </citation>
    <scope>NUCLEOTIDE SEQUENCE [LARGE SCALE GENOMIC DNA]</scope>
    <source>
        <strain evidence="6 7">NIES-2499</strain>
    </source>
</reference>
<dbReference type="CDD" id="cd00093">
    <property type="entry name" value="HTH_XRE"/>
    <property type="match status" value="1"/>
</dbReference>
<dbReference type="PANTHER" id="PTHR10245">
    <property type="entry name" value="ENDOTHELIAL DIFFERENTIATION-RELATED FACTOR 1 MULTIPROTEIN BRIDGING FACTOR 1"/>
    <property type="match status" value="1"/>
</dbReference>
<dbReference type="Gene3D" id="1.10.260.40">
    <property type="entry name" value="lambda repressor-like DNA-binding domains"/>
    <property type="match status" value="1"/>
</dbReference>
<dbReference type="PANTHER" id="PTHR10245:SF15">
    <property type="entry name" value="ENDOTHELIAL DIFFERENTIATION-RELATED FACTOR 1"/>
    <property type="match status" value="1"/>
</dbReference>
<dbReference type="InterPro" id="IPR001387">
    <property type="entry name" value="Cro/C1-type_HTH"/>
</dbReference>
<evidence type="ECO:0000256" key="3">
    <source>
        <dbReference type="ARBA" id="ARBA00023125"/>
    </source>
</evidence>
<dbReference type="STRING" id="1157962.A0A250XN06"/>
<dbReference type="InterPro" id="IPR013729">
    <property type="entry name" value="MBF1_N"/>
</dbReference>
<dbReference type="SMART" id="SM00530">
    <property type="entry name" value="HTH_XRE"/>
    <property type="match status" value="1"/>
</dbReference>
<dbReference type="GO" id="GO:0003677">
    <property type="term" value="F:DNA binding"/>
    <property type="evidence" value="ECO:0007669"/>
    <property type="project" value="UniProtKB-KW"/>
</dbReference>
<dbReference type="EMBL" id="BEGY01000121">
    <property type="protein sequence ID" value="GAX84292.1"/>
    <property type="molecule type" value="Genomic_DNA"/>
</dbReference>
<organism evidence="6 7">
    <name type="scientific">Chlamydomonas eustigma</name>
    <dbReference type="NCBI Taxonomy" id="1157962"/>
    <lineage>
        <taxon>Eukaryota</taxon>
        <taxon>Viridiplantae</taxon>
        <taxon>Chlorophyta</taxon>
        <taxon>core chlorophytes</taxon>
        <taxon>Chlorophyceae</taxon>
        <taxon>CS clade</taxon>
        <taxon>Chlamydomonadales</taxon>
        <taxon>Chlamydomonadaceae</taxon>
        <taxon>Chlamydomonas</taxon>
    </lineage>
</organism>
<dbReference type="Pfam" id="PF08523">
    <property type="entry name" value="MBF1"/>
    <property type="match status" value="1"/>
</dbReference>
<dbReference type="InterPro" id="IPR010982">
    <property type="entry name" value="Lambda_DNA-bd_dom_sf"/>
</dbReference>
<dbReference type="PROSITE" id="PS50943">
    <property type="entry name" value="HTH_CROC1"/>
    <property type="match status" value="1"/>
</dbReference>
<dbReference type="GO" id="GO:0003713">
    <property type="term" value="F:transcription coactivator activity"/>
    <property type="evidence" value="ECO:0007669"/>
    <property type="project" value="UniProtKB-ARBA"/>
</dbReference>
<protein>
    <recommendedName>
        <fullName evidence="5">HTH cro/C1-type domain-containing protein</fullName>
    </recommendedName>
</protein>
<dbReference type="AlphaFoldDB" id="A0A250XN06"/>
<keyword evidence="3" id="KW-0238">DNA-binding</keyword>
<name>A0A250XN06_9CHLO</name>
<gene>
    <name evidence="6" type="ORF">CEUSTIGMA_g11714.t1</name>
</gene>
<evidence type="ECO:0000256" key="2">
    <source>
        <dbReference type="ARBA" id="ARBA00023015"/>
    </source>
</evidence>
<sequence>MNMNGQQDWETVVIRKKPLNNAQLKDEAAVNQARRSGAAIDTVKKFNAGSNKAPSATTTGLNASKLEAETEDFKHAKVSSELKQQIIKARTDKKMTQAQLAQAMNEKPQIIQEYESGKAIPNPQILAKMSRILGVTLKKSS</sequence>
<evidence type="ECO:0000259" key="5">
    <source>
        <dbReference type="PROSITE" id="PS50943"/>
    </source>
</evidence>
<evidence type="ECO:0000256" key="1">
    <source>
        <dbReference type="ARBA" id="ARBA00009802"/>
    </source>
</evidence>
<evidence type="ECO:0000313" key="6">
    <source>
        <dbReference type="EMBL" id="GAX84292.1"/>
    </source>
</evidence>
<dbReference type="OrthoDB" id="10253401at2759"/>
<dbReference type="FunFam" id="1.10.260.40:FF:000018">
    <property type="entry name" value="Multiprotein bridging factor 1"/>
    <property type="match status" value="1"/>
</dbReference>
<keyword evidence="7" id="KW-1185">Reference proteome</keyword>
<accession>A0A250XN06</accession>
<feature type="domain" description="HTH cro/C1-type" evidence="5">
    <location>
        <begin position="86"/>
        <end position="140"/>
    </location>
</feature>
<evidence type="ECO:0000256" key="4">
    <source>
        <dbReference type="ARBA" id="ARBA00023163"/>
    </source>
</evidence>
<keyword evidence="2" id="KW-0805">Transcription regulation</keyword>
<proteinExistence type="inferred from homology"/>
<comment type="caution">
    <text evidence="6">The sequence shown here is derived from an EMBL/GenBank/DDBJ whole genome shotgun (WGS) entry which is preliminary data.</text>
</comment>
<dbReference type="Pfam" id="PF01381">
    <property type="entry name" value="HTH_3"/>
    <property type="match status" value="1"/>
</dbReference>
<dbReference type="GO" id="GO:0005634">
    <property type="term" value="C:nucleus"/>
    <property type="evidence" value="ECO:0007669"/>
    <property type="project" value="TreeGrafter"/>
</dbReference>
<keyword evidence="4" id="KW-0804">Transcription</keyword>
<dbReference type="SUPFAM" id="SSF47413">
    <property type="entry name" value="lambda repressor-like DNA-binding domains"/>
    <property type="match status" value="1"/>
</dbReference>
<dbReference type="Proteomes" id="UP000232323">
    <property type="component" value="Unassembled WGS sequence"/>
</dbReference>
<comment type="similarity">
    <text evidence="1">Belongs to the MBF1 family.</text>
</comment>